<feature type="transmembrane region" description="Helical" evidence="1">
    <location>
        <begin position="415"/>
        <end position="435"/>
    </location>
</feature>
<accession>A0A1Y1CR71</accession>
<feature type="transmembrane region" description="Helical" evidence="1">
    <location>
        <begin position="1073"/>
        <end position="1092"/>
    </location>
</feature>
<organism evidence="2 3">
    <name type="scientific">Labilibaculum antarcticum</name>
    <dbReference type="NCBI Taxonomy" id="1717717"/>
    <lineage>
        <taxon>Bacteria</taxon>
        <taxon>Pseudomonadati</taxon>
        <taxon>Bacteroidota</taxon>
        <taxon>Bacteroidia</taxon>
        <taxon>Marinilabiliales</taxon>
        <taxon>Marinifilaceae</taxon>
        <taxon>Labilibaculum</taxon>
    </lineage>
</organism>
<evidence type="ECO:0000256" key="1">
    <source>
        <dbReference type="SAM" id="Phobius"/>
    </source>
</evidence>
<evidence type="ECO:0000313" key="2">
    <source>
        <dbReference type="EMBL" id="BAX82422.1"/>
    </source>
</evidence>
<feature type="transmembrane region" description="Helical" evidence="1">
    <location>
        <begin position="12"/>
        <end position="29"/>
    </location>
</feature>
<feature type="transmembrane region" description="Helical" evidence="1">
    <location>
        <begin position="1198"/>
        <end position="1217"/>
    </location>
</feature>
<reference evidence="3" key="2">
    <citation type="journal article" date="2020" name="Antonie Van Leeuwenhoek">
        <title>Labilibaculum antarcticum sp. nov., a novel facultative anaerobic, psychrotorelant bacterium isolated from marine sediment of Antarctica.</title>
        <authorList>
            <person name="Watanabe M."/>
            <person name="Kojima H."/>
            <person name="Fukui M."/>
        </authorList>
    </citation>
    <scope>NUCLEOTIDE SEQUENCE [LARGE SCALE GENOMIC DNA]</scope>
    <source>
        <strain evidence="3">SPP2</strain>
    </source>
</reference>
<dbReference type="PANTHER" id="PTHR32063">
    <property type="match status" value="1"/>
</dbReference>
<dbReference type="KEGG" id="mbas:ALGA_4131"/>
<feature type="transmembrane region" description="Helical" evidence="1">
    <location>
        <begin position="366"/>
        <end position="383"/>
    </location>
</feature>
<dbReference type="GO" id="GO:0042910">
    <property type="term" value="F:xenobiotic transmembrane transporter activity"/>
    <property type="evidence" value="ECO:0007669"/>
    <property type="project" value="TreeGrafter"/>
</dbReference>
<dbReference type="InterPro" id="IPR001036">
    <property type="entry name" value="Acrflvin-R"/>
</dbReference>
<proteinExistence type="predicted"/>
<dbReference type="AlphaFoldDB" id="A0A1Y1CR71"/>
<dbReference type="Proteomes" id="UP000218267">
    <property type="component" value="Chromosome"/>
</dbReference>
<dbReference type="Gene3D" id="3.30.70.1440">
    <property type="entry name" value="Multidrug efflux transporter AcrB pore domain"/>
    <property type="match status" value="1"/>
</dbReference>
<protein>
    <submittedName>
        <fullName evidence="2">Cation transporter</fullName>
    </submittedName>
</protein>
<dbReference type="RefSeq" id="WP_096432720.1">
    <property type="nucleotide sequence ID" value="NZ_AP018042.1"/>
</dbReference>
<evidence type="ECO:0000313" key="3">
    <source>
        <dbReference type="Proteomes" id="UP000218267"/>
    </source>
</evidence>
<name>A0A1Y1CR71_9BACT</name>
<dbReference type="EMBL" id="AP018042">
    <property type="protein sequence ID" value="BAX82422.1"/>
    <property type="molecule type" value="Genomic_DNA"/>
</dbReference>
<keyword evidence="1" id="KW-0812">Transmembrane</keyword>
<sequence>MLNKIIRFFLENKLVTFLVLIVMISWGVINSPFGWDTGFLPNDPVPVDAIPDIGENQQIVYTEWPGRSPQDIEDQISYPLTTSLLGIPGVKTIRSNSIFGVSSIYIIFEEGIEFYWSRTRILEKLNSLPTGTLPEDVSPALGPDATALGQVYWYTLEGRDKEGNPAGGWDPHELRTIQDFSVRYSLTSAKGVAEVASIGGFVKEYQVDVDPDAMKAHGVNISQVIAAVKNSNLDIGARTIEFNKVEYLIRALGYIKSLEDIEKSVVVVRNNIPIRISDVAKVNFGPATRRGGLDKGGAEAVGGVVVARYGANPLQTIENLKAKIAEIEPGLPSKTLADGTVSKITIVPFYDRTGLIKETLGTLEEAISLELLISILVVIVLVLNLRASFLISSLLPIGVLITFIAMRQFGVDANIVALSGIAIAIGVMVDVGVVFTENIIRHAEAVENIGAKGKKLLEIVYTATTEVAGAVVTALATTIVSFLPVFAMEAAEGKLFKPLAYTKTFTMLAALLIGLIIIPTLAHLVFSIRFDKNKYSKIWNSLIIVAGLVLSIVSGNYVALALVAYGLNGLFADKWVESKKSWVNLINIAITIVVVVFFLTKAWLPLGAGNSLFANFLFVIVIVGTVLGVLSSVVFFYSRILKWCLNNKWKFLSVPIMIVVFGISVWQGFDKMFGFMPEFVQKTSVYKKLDASIPGIGKEFMPSLNEGSFLFMPTTMPHSGIQENLDVIAILDKKINSIPEIESVVGKWGRVNSALDPAPTSMFENLINYKSEYMLDESGHRMRFKVNKKEAFVLKDGSTFNPWEEEFRLISKENLIEDNNGVYFRQWRKEVKSPNDIWDQIIKKASIPGLTSAPKLQPIQTRLVMLQTGMRAPMGIKVFGPDLVSIEKVGYDIEKHLKQVEGVQAMSVFADRVVGKPYLELEIDRDAISRYGISVKGLQTVISSAIGGMKLTTTVEGRKRFPVRLRYAREYRDNPEDLKKILIPTAGGAQIPLGELVKVNYIRGPQLIKSENTFLVGYVIFDKKEGFAEVDVVENAQAYLKEKLSEGEFVLPAGVSYVFTGNYENQIRATKRLLIVVPISLMIIFLILYFQFKSVVSTALVFTGIIVALSGGFIMLWLYGQPWFMNGELGGINLRDLFQVRTINLSVAVWVGFIALFGVATDDGVLISTYIKQLQEKKAPKSIQEVRDLVHEAGSKRVRPAVMTTATTIIALVPILTSTGKGSDIMVPMAIPLFGGMTIAVLTMFVVPVLHSMWQEAIIKKELKKLKE</sequence>
<dbReference type="SUPFAM" id="SSF82693">
    <property type="entry name" value="Multidrug efflux transporter AcrB pore domain, PN1, PN2, PC1 and PC2 subdomains"/>
    <property type="match status" value="2"/>
</dbReference>
<dbReference type="GO" id="GO:0005886">
    <property type="term" value="C:plasma membrane"/>
    <property type="evidence" value="ECO:0007669"/>
    <property type="project" value="TreeGrafter"/>
</dbReference>
<feature type="transmembrane region" description="Helical" evidence="1">
    <location>
        <begin position="649"/>
        <end position="669"/>
    </location>
</feature>
<dbReference type="SUPFAM" id="SSF82866">
    <property type="entry name" value="Multidrug efflux transporter AcrB transmembrane domain"/>
    <property type="match status" value="2"/>
</dbReference>
<feature type="transmembrane region" description="Helical" evidence="1">
    <location>
        <begin position="1140"/>
        <end position="1160"/>
    </location>
</feature>
<dbReference type="InterPro" id="IPR027463">
    <property type="entry name" value="AcrB_DN_DC_subdom"/>
</dbReference>
<dbReference type="SUPFAM" id="SSF82714">
    <property type="entry name" value="Multidrug efflux transporter AcrB TolC docking domain, DN and DC subdomains"/>
    <property type="match status" value="2"/>
</dbReference>
<feature type="transmembrane region" description="Helical" evidence="1">
    <location>
        <begin position="585"/>
        <end position="604"/>
    </location>
</feature>
<keyword evidence="1" id="KW-0472">Membrane</keyword>
<feature type="transmembrane region" description="Helical" evidence="1">
    <location>
        <begin position="1229"/>
        <end position="1250"/>
    </location>
</feature>
<dbReference type="Gene3D" id="3.30.70.1320">
    <property type="entry name" value="Multidrug efflux transporter AcrB pore domain like"/>
    <property type="match status" value="1"/>
</dbReference>
<feature type="transmembrane region" description="Helical" evidence="1">
    <location>
        <begin position="616"/>
        <end position="637"/>
    </location>
</feature>
<feature type="transmembrane region" description="Helical" evidence="1">
    <location>
        <begin position="505"/>
        <end position="526"/>
    </location>
</feature>
<dbReference type="Gene3D" id="3.30.70.1430">
    <property type="entry name" value="Multidrug efflux transporter AcrB pore domain"/>
    <property type="match status" value="2"/>
</dbReference>
<dbReference type="OrthoDB" id="9758757at2"/>
<dbReference type="Gene3D" id="1.20.1640.10">
    <property type="entry name" value="Multidrug efflux transporter AcrB transmembrane domain"/>
    <property type="match status" value="2"/>
</dbReference>
<gene>
    <name evidence="2" type="ORF">ALGA_4131</name>
</gene>
<dbReference type="PRINTS" id="PR00702">
    <property type="entry name" value="ACRIFLAVINRP"/>
</dbReference>
<reference evidence="2 3" key="1">
    <citation type="journal article" date="2018" name="Mar. Genomics">
        <title>Complete genome sequence of Marinifilaceae bacterium strain SPP2, isolated from the Antarctic marine sediment.</title>
        <authorList>
            <person name="Watanabe M."/>
            <person name="Kojima H."/>
            <person name="Fukui M."/>
        </authorList>
    </citation>
    <scope>NUCLEOTIDE SEQUENCE [LARGE SCALE GENOMIC DNA]</scope>
    <source>
        <strain evidence="2 3">SPP2</strain>
    </source>
</reference>
<feature type="transmembrane region" description="Helical" evidence="1">
    <location>
        <begin position="1098"/>
        <end position="1119"/>
    </location>
</feature>
<keyword evidence="1" id="KW-1133">Transmembrane helix</keyword>
<dbReference type="PANTHER" id="PTHR32063:SF19">
    <property type="entry name" value="CATION EFFLUX SYSTEM PROTEIN CUSA"/>
    <property type="match status" value="1"/>
</dbReference>
<dbReference type="Pfam" id="PF00873">
    <property type="entry name" value="ACR_tran"/>
    <property type="match status" value="3"/>
</dbReference>
<keyword evidence="3" id="KW-1185">Reference proteome</keyword>
<dbReference type="Gene3D" id="3.30.2090.10">
    <property type="entry name" value="Multidrug efflux transporter AcrB TolC docking domain, DN and DC subdomains"/>
    <property type="match status" value="2"/>
</dbReference>
<feature type="transmembrane region" description="Helical" evidence="1">
    <location>
        <begin position="538"/>
        <end position="565"/>
    </location>
</feature>
<feature type="transmembrane region" description="Helical" evidence="1">
    <location>
        <begin position="390"/>
        <end position="409"/>
    </location>
</feature>